<proteinExistence type="predicted"/>
<evidence type="ECO:0000313" key="2">
    <source>
        <dbReference type="EMBL" id="KAJ7947128.1"/>
    </source>
</evidence>
<gene>
    <name evidence="2" type="ORF">O6P43_031974</name>
</gene>
<comment type="caution">
    <text evidence="2">The sequence shown here is derived from an EMBL/GenBank/DDBJ whole genome shotgun (WGS) entry which is preliminary data.</text>
</comment>
<sequence>MSITFSRSEQKSSIYLYVSCVGPEGYKCLLVAWLRALAYLLDWQFHSSLFSWLFVCVSMANCCGSLLGPPATAVKTILVLFCVAKSCLPCLKLELFRASFLRDSSCVWIGAS</sequence>
<keyword evidence="1" id="KW-0812">Transmembrane</keyword>
<protein>
    <submittedName>
        <fullName evidence="2">Uncharacterized protein</fullName>
    </submittedName>
</protein>
<feature type="transmembrane region" description="Helical" evidence="1">
    <location>
        <begin position="14"/>
        <end position="37"/>
    </location>
</feature>
<reference evidence="2" key="1">
    <citation type="journal article" date="2023" name="Science">
        <title>Elucidation of the pathway for biosynthesis of saponin adjuvants from the soapbark tree.</title>
        <authorList>
            <person name="Reed J."/>
            <person name="Orme A."/>
            <person name="El-Demerdash A."/>
            <person name="Owen C."/>
            <person name="Martin L.B.B."/>
            <person name="Misra R.C."/>
            <person name="Kikuchi S."/>
            <person name="Rejzek M."/>
            <person name="Martin A.C."/>
            <person name="Harkess A."/>
            <person name="Leebens-Mack J."/>
            <person name="Louveau T."/>
            <person name="Stephenson M.J."/>
            <person name="Osbourn A."/>
        </authorList>
    </citation>
    <scope>NUCLEOTIDE SEQUENCE</scope>
    <source>
        <strain evidence="2">S10</strain>
    </source>
</reference>
<keyword evidence="1" id="KW-1133">Transmembrane helix</keyword>
<dbReference type="KEGG" id="qsa:O6P43_031974"/>
<organism evidence="2 3">
    <name type="scientific">Quillaja saponaria</name>
    <name type="common">Soap bark tree</name>
    <dbReference type="NCBI Taxonomy" id="32244"/>
    <lineage>
        <taxon>Eukaryota</taxon>
        <taxon>Viridiplantae</taxon>
        <taxon>Streptophyta</taxon>
        <taxon>Embryophyta</taxon>
        <taxon>Tracheophyta</taxon>
        <taxon>Spermatophyta</taxon>
        <taxon>Magnoliopsida</taxon>
        <taxon>eudicotyledons</taxon>
        <taxon>Gunneridae</taxon>
        <taxon>Pentapetalae</taxon>
        <taxon>rosids</taxon>
        <taxon>fabids</taxon>
        <taxon>Fabales</taxon>
        <taxon>Quillajaceae</taxon>
        <taxon>Quillaja</taxon>
    </lineage>
</organism>
<accession>A0AAD7P979</accession>
<evidence type="ECO:0000256" key="1">
    <source>
        <dbReference type="SAM" id="Phobius"/>
    </source>
</evidence>
<dbReference type="AlphaFoldDB" id="A0AAD7P979"/>
<evidence type="ECO:0000313" key="3">
    <source>
        <dbReference type="Proteomes" id="UP001163823"/>
    </source>
</evidence>
<keyword evidence="3" id="KW-1185">Reference proteome</keyword>
<feature type="transmembrane region" description="Helical" evidence="1">
    <location>
        <begin position="49"/>
        <end position="67"/>
    </location>
</feature>
<name>A0AAD7P979_QUISA</name>
<dbReference type="EMBL" id="JARAOO010000013">
    <property type="protein sequence ID" value="KAJ7947128.1"/>
    <property type="molecule type" value="Genomic_DNA"/>
</dbReference>
<keyword evidence="1" id="KW-0472">Membrane</keyword>
<dbReference type="Proteomes" id="UP001163823">
    <property type="component" value="Chromosome 13"/>
</dbReference>